<keyword evidence="1" id="KW-0472">Membrane</keyword>
<feature type="transmembrane region" description="Helical" evidence="1">
    <location>
        <begin position="173"/>
        <end position="195"/>
    </location>
</feature>
<dbReference type="EMBL" id="SRYO01000015">
    <property type="protein sequence ID" value="TGY33079.1"/>
    <property type="molecule type" value="Genomic_DNA"/>
</dbReference>
<dbReference type="Proteomes" id="UP000309893">
    <property type="component" value="Unassembled WGS sequence"/>
</dbReference>
<keyword evidence="1" id="KW-0812">Transmembrane</keyword>
<reference evidence="2 3" key="1">
    <citation type="submission" date="2019-04" db="EMBL/GenBank/DDBJ databases">
        <title>Microbes associate with the intestines of laboratory mice.</title>
        <authorList>
            <person name="Navarre W."/>
            <person name="Wong E."/>
            <person name="Huang K."/>
            <person name="Tropini C."/>
            <person name="Ng K."/>
            <person name="Yu B."/>
        </authorList>
    </citation>
    <scope>NUCLEOTIDE SEQUENCE [LARGE SCALE GENOMIC DNA]</scope>
    <source>
        <strain evidence="2 3">NM46_B2-13</strain>
    </source>
</reference>
<dbReference type="OrthoDB" id="4761688at2"/>
<proteinExistence type="predicted"/>
<feature type="transmembrane region" description="Helical" evidence="1">
    <location>
        <begin position="66"/>
        <end position="84"/>
    </location>
</feature>
<feature type="non-terminal residue" evidence="2">
    <location>
        <position position="270"/>
    </location>
</feature>
<evidence type="ECO:0000256" key="1">
    <source>
        <dbReference type="SAM" id="Phobius"/>
    </source>
</evidence>
<evidence type="ECO:0000313" key="2">
    <source>
        <dbReference type="EMBL" id="TGY33079.1"/>
    </source>
</evidence>
<feature type="transmembrane region" description="Helical" evidence="1">
    <location>
        <begin position="201"/>
        <end position="225"/>
    </location>
</feature>
<dbReference type="Pfam" id="PF18159">
    <property type="entry name" value="S_4TM"/>
    <property type="match status" value="1"/>
</dbReference>
<dbReference type="RefSeq" id="WP_135950113.1">
    <property type="nucleotide sequence ID" value="NZ_SRYO01000015.1"/>
</dbReference>
<gene>
    <name evidence="2" type="ORF">E5344_14655</name>
</gene>
<dbReference type="InterPro" id="IPR049920">
    <property type="entry name" value="IK1_05631-like"/>
</dbReference>
<accession>A0A4S2CVU0</accession>
<keyword evidence="1" id="KW-1133">Transmembrane helix</keyword>
<dbReference type="AlphaFoldDB" id="A0A4S2CVU0"/>
<comment type="caution">
    <text evidence="2">The sequence shown here is derived from an EMBL/GenBank/DDBJ whole genome shotgun (WGS) entry which is preliminary data.</text>
</comment>
<evidence type="ECO:0000313" key="3">
    <source>
        <dbReference type="Proteomes" id="UP000309893"/>
    </source>
</evidence>
<sequence>MTGQSYTPPTSASIATRQNDDEALRLLLAQRRLYTRAKRWQGARWIGLLILGIAAPFASILVPGSAVAVGAITGIWLFVGRTFLTAAEVRTMTKAAAVQEELDLYIFQMPETIERASRPTIEDIELLVRDKQGLRGAARRERLVDWYDVDPSHPGSETVAIAQRANASYTDRLIRTAVTVWAIVTVVWLAILLTWSALSGLAFGLILLGVLLPVLPAVLDVADYLRSTWRAAQDRGDLARTIESRLEDNEPIGPPPSFGPVAVRVVGFQL</sequence>
<organism evidence="2 3">
    <name type="scientific">Microbacterium laevaniformans</name>
    <dbReference type="NCBI Taxonomy" id="36807"/>
    <lineage>
        <taxon>Bacteria</taxon>
        <taxon>Bacillati</taxon>
        <taxon>Actinomycetota</taxon>
        <taxon>Actinomycetes</taxon>
        <taxon>Micrococcales</taxon>
        <taxon>Microbacteriaceae</taxon>
        <taxon>Microbacterium</taxon>
    </lineage>
</organism>
<name>A0A4S2CVU0_9MICO</name>
<protein>
    <submittedName>
        <fullName evidence="2">Uncharacterized protein</fullName>
    </submittedName>
</protein>
<feature type="transmembrane region" description="Helical" evidence="1">
    <location>
        <begin position="42"/>
        <end position="60"/>
    </location>
</feature>